<keyword evidence="3" id="KW-1185">Reference proteome</keyword>
<gene>
    <name evidence="2" type="ORF">SYYSPA8_14345</name>
</gene>
<dbReference type="RefSeq" id="WP_323447548.1">
    <property type="nucleotide sequence ID" value="NZ_BSBI01000005.1"/>
</dbReference>
<dbReference type="EMBL" id="BSBI01000005">
    <property type="protein sequence ID" value="GLF95488.1"/>
    <property type="molecule type" value="Genomic_DNA"/>
</dbReference>
<feature type="domain" description="SchA/CurD-like" evidence="1">
    <location>
        <begin position="156"/>
        <end position="234"/>
    </location>
</feature>
<sequence>MNRYALTFTVKPGSEPDVARILSGYGRPAAGSRPDGPALLRRTSVFLAGNRVVRVVDVDGRLAEVMAHLGNQPMVKAVEEALDPYLEEPRDLSGADGALAFLHRALLPVVHDRRTPEHLLPGSPGDAPDRVGLLYPALPGRGGRLAELLAATRVLSPDSPTTLARTTIFRRGDVVLRLVEVRGSTGDALDRIAAAATRHGGGGRLAELVESTENLHGTEGFRSFLARISLPLLTDRRTGVST</sequence>
<dbReference type="Proteomes" id="UP001291653">
    <property type="component" value="Unassembled WGS sequence"/>
</dbReference>
<evidence type="ECO:0000313" key="2">
    <source>
        <dbReference type="EMBL" id="GLF95488.1"/>
    </source>
</evidence>
<reference evidence="2 3" key="1">
    <citation type="submission" date="2022-10" db="EMBL/GenBank/DDBJ databases">
        <title>Draft genome sequence of Streptomyces sp. YSPA8.</title>
        <authorList>
            <person name="Moriuchi R."/>
            <person name="Dohra H."/>
            <person name="Yamamura H."/>
            <person name="Kodani S."/>
        </authorList>
    </citation>
    <scope>NUCLEOTIDE SEQUENCE [LARGE SCALE GENOMIC DNA]</scope>
    <source>
        <strain evidence="2 3">YSPA8</strain>
    </source>
</reference>
<feature type="domain" description="SchA/CurD-like" evidence="1">
    <location>
        <begin position="1"/>
        <end position="112"/>
    </location>
</feature>
<protein>
    <recommendedName>
        <fullName evidence="1">SchA/CurD-like domain-containing protein</fullName>
    </recommendedName>
</protein>
<evidence type="ECO:0000259" key="1">
    <source>
        <dbReference type="Pfam" id="PF04486"/>
    </source>
</evidence>
<evidence type="ECO:0000313" key="3">
    <source>
        <dbReference type="Proteomes" id="UP001291653"/>
    </source>
</evidence>
<accession>A0ABQ5NYQ5</accession>
<proteinExistence type="predicted"/>
<comment type="caution">
    <text evidence="2">The sequence shown here is derived from an EMBL/GenBank/DDBJ whole genome shotgun (WGS) entry which is preliminary data.</text>
</comment>
<dbReference type="InterPro" id="IPR007575">
    <property type="entry name" value="SchA_CurD-like"/>
</dbReference>
<dbReference type="Pfam" id="PF04486">
    <property type="entry name" value="SchA_CurD"/>
    <property type="match status" value="2"/>
</dbReference>
<name>A0ABQ5NYQ5_9ACTN</name>
<organism evidence="2 3">
    <name type="scientific">Streptomyces yaizuensis</name>
    <dbReference type="NCBI Taxonomy" id="2989713"/>
    <lineage>
        <taxon>Bacteria</taxon>
        <taxon>Bacillati</taxon>
        <taxon>Actinomycetota</taxon>
        <taxon>Actinomycetes</taxon>
        <taxon>Kitasatosporales</taxon>
        <taxon>Streptomycetaceae</taxon>
        <taxon>Streptomyces</taxon>
    </lineage>
</organism>